<dbReference type="Proteomes" id="UP001163846">
    <property type="component" value="Unassembled WGS sequence"/>
</dbReference>
<evidence type="ECO:0000256" key="2">
    <source>
        <dbReference type="SAM" id="MobiDB-lite"/>
    </source>
</evidence>
<accession>A0AA38UHN7</accession>
<feature type="compositionally biased region" description="Polar residues" evidence="2">
    <location>
        <begin position="163"/>
        <end position="172"/>
    </location>
</feature>
<feature type="compositionally biased region" description="Polar residues" evidence="2">
    <location>
        <begin position="13"/>
        <end position="26"/>
    </location>
</feature>
<feature type="region of interest" description="Disordered" evidence="2">
    <location>
        <begin position="1"/>
        <end position="26"/>
    </location>
</feature>
<evidence type="ECO:0000313" key="3">
    <source>
        <dbReference type="EMBL" id="KAJ3842127.1"/>
    </source>
</evidence>
<feature type="compositionally biased region" description="Polar residues" evidence="2">
    <location>
        <begin position="579"/>
        <end position="590"/>
    </location>
</feature>
<feature type="region of interest" description="Disordered" evidence="2">
    <location>
        <begin position="163"/>
        <end position="274"/>
    </location>
</feature>
<name>A0AA38UHN7_9AGAR</name>
<feature type="region of interest" description="Disordered" evidence="2">
    <location>
        <begin position="548"/>
        <end position="590"/>
    </location>
</feature>
<evidence type="ECO:0000256" key="1">
    <source>
        <dbReference type="SAM" id="Coils"/>
    </source>
</evidence>
<reference evidence="3" key="1">
    <citation type="submission" date="2022-08" db="EMBL/GenBank/DDBJ databases">
        <authorList>
            <consortium name="DOE Joint Genome Institute"/>
            <person name="Min B."/>
            <person name="Riley R."/>
            <person name="Sierra-Patev S."/>
            <person name="Naranjo-Ortiz M."/>
            <person name="Looney B."/>
            <person name="Konkel Z."/>
            <person name="Slot J.C."/>
            <person name="Sakamoto Y."/>
            <person name="Steenwyk J.L."/>
            <person name="Rokas A."/>
            <person name="Carro J."/>
            <person name="Camarero S."/>
            <person name="Ferreira P."/>
            <person name="Molpeceres G."/>
            <person name="Ruiz-Duenas F.J."/>
            <person name="Serrano A."/>
            <person name="Henrissat B."/>
            <person name="Drula E."/>
            <person name="Hughes K.W."/>
            <person name="Mata J.L."/>
            <person name="Ishikawa N.K."/>
            <person name="Vargas-Isla R."/>
            <person name="Ushijima S."/>
            <person name="Smith C.A."/>
            <person name="Ahrendt S."/>
            <person name="Andreopoulos W."/>
            <person name="He G."/>
            <person name="Labutti K."/>
            <person name="Lipzen A."/>
            <person name="Ng V."/>
            <person name="Sandor L."/>
            <person name="Barry K."/>
            <person name="Martinez A.T."/>
            <person name="Xiao Y."/>
            <person name="Gibbons J.G."/>
            <person name="Terashima K."/>
            <person name="Hibbett D.S."/>
            <person name="Grigoriev I.V."/>
        </authorList>
    </citation>
    <scope>NUCLEOTIDE SEQUENCE</scope>
    <source>
        <strain evidence="3">TFB9207</strain>
    </source>
</reference>
<proteinExistence type="predicted"/>
<feature type="non-terminal residue" evidence="3">
    <location>
        <position position="590"/>
    </location>
</feature>
<protein>
    <submittedName>
        <fullName evidence="3">Uncharacterized protein</fullName>
    </submittedName>
</protein>
<dbReference type="EMBL" id="MU806016">
    <property type="protein sequence ID" value="KAJ3842127.1"/>
    <property type="molecule type" value="Genomic_DNA"/>
</dbReference>
<organism evidence="3 4">
    <name type="scientific">Lentinula raphanica</name>
    <dbReference type="NCBI Taxonomy" id="153919"/>
    <lineage>
        <taxon>Eukaryota</taxon>
        <taxon>Fungi</taxon>
        <taxon>Dikarya</taxon>
        <taxon>Basidiomycota</taxon>
        <taxon>Agaricomycotina</taxon>
        <taxon>Agaricomycetes</taxon>
        <taxon>Agaricomycetidae</taxon>
        <taxon>Agaricales</taxon>
        <taxon>Marasmiineae</taxon>
        <taxon>Omphalotaceae</taxon>
        <taxon>Lentinula</taxon>
    </lineage>
</organism>
<dbReference type="AlphaFoldDB" id="A0AA38UHN7"/>
<feature type="coiled-coil region" evidence="1">
    <location>
        <begin position="98"/>
        <end position="129"/>
    </location>
</feature>
<keyword evidence="4" id="KW-1185">Reference proteome</keyword>
<feature type="compositionally biased region" description="Basic and acidic residues" evidence="2">
    <location>
        <begin position="242"/>
        <end position="271"/>
    </location>
</feature>
<sequence length="590" mass="67351">PNSSELSDALNPYYSQPRNTQPSDYSYANHVQPVAQPSQLYVPHRSELELAISEPLSPLPPRQRTSTEGNDTIQELLRVVTQTSQAQENERKRRLAWEEEQEERNAQRQAELERRMQEMQREIYSLRSAFIAGPSASNTIHDSQLTSPTPHHHHLFANPIQQSHYYPTNSPMPQIPETYVQGYSPSHLQHDHFTSDTLPISPQYSSPFSPPPPSSASPVDSPMISPGDVSSAGISTLPPELPPDKTQKTVEIDRDPNRSVEPRSEDSDPSRHYYQRKCRSIQEAMRKHILRLMGVEDSQNLPESQPEGTTFNPSAPVRFVWEKTMKQSVHNMRTKAFVLDDIKQNRQLYAELPDRDFSKNILESAFDQSYTIFRQKYRLQNDLVEADVIKSRGDQKAQSSRRLSRRKKKLESRAAARLRIPIFEHTAFDGALQLDCMSSEESDDEADSSQPKLLYTRGYLWRSSRLLRFFHALDQEDMAVPKRGWTKMDRAIGTPKESIGLPPNGVSSWMISRRWIRATEAKRPDLSEALARLVSGFPDLPPETVYRLGEESEEDEEEEEVTTQDGQNLGPMHMPVIQPYSSSSLHNALA</sequence>
<gene>
    <name evidence="3" type="ORF">F5878DRAFT_419864</name>
</gene>
<comment type="caution">
    <text evidence="3">The sequence shown here is derived from an EMBL/GenBank/DDBJ whole genome shotgun (WGS) entry which is preliminary data.</text>
</comment>
<keyword evidence="1" id="KW-0175">Coiled coil</keyword>
<evidence type="ECO:0000313" key="4">
    <source>
        <dbReference type="Proteomes" id="UP001163846"/>
    </source>
</evidence>
<feature type="compositionally biased region" description="Acidic residues" evidence="2">
    <location>
        <begin position="551"/>
        <end position="562"/>
    </location>
</feature>